<dbReference type="InterPro" id="IPR041726">
    <property type="entry name" value="ACAD10_11_N"/>
</dbReference>
<feature type="domain" description="Aminoglycoside phosphotransferase" evidence="1">
    <location>
        <begin position="37"/>
        <end position="253"/>
    </location>
</feature>
<dbReference type="RefSeq" id="WP_043571796.1">
    <property type="nucleotide sequence ID" value="NZ_CP022752.1"/>
</dbReference>
<organism evidence="2 5">
    <name type="scientific">Actinopolyspora erythraea</name>
    <dbReference type="NCBI Taxonomy" id="414996"/>
    <lineage>
        <taxon>Bacteria</taxon>
        <taxon>Bacillati</taxon>
        <taxon>Actinomycetota</taxon>
        <taxon>Actinomycetes</taxon>
        <taxon>Actinopolysporales</taxon>
        <taxon>Actinopolysporaceae</taxon>
        <taxon>Actinopolyspora</taxon>
    </lineage>
</organism>
<dbReference type="Proteomes" id="UP000215043">
    <property type="component" value="Chromosome"/>
</dbReference>
<gene>
    <name evidence="2" type="ORF">CDG81_08815</name>
    <name evidence="3" type="ORF">IL38_07860</name>
</gene>
<dbReference type="KEGG" id="aey:CDG81_08815"/>
<protein>
    <submittedName>
        <fullName evidence="3">Acyl-CoA dehydrogenase</fullName>
    </submittedName>
    <submittedName>
        <fullName evidence="2">Phosphotransferase family protein</fullName>
    </submittedName>
</protein>
<dbReference type="HOGENOM" id="CLU_007526_0_0_11"/>
<sequence>MADDTTAQPPPGLDLDRLRAYLEREHPGLVEGELSGELIQGGRSNLTYVIGDGTRHWVLRRPPLGHVLATAHDMSREYRVLSALADTDVPVPRTYLLCEDEQVLGAPFFIMDLVSGTAYRSEEQTRALSTEQRRDLAMRLVEVLARLHAVDPESVGLGDFGKPDGFLERQLRRWSKQLAASQQRELRGVTELRDRLAEGVPTNGRVAIVHGDYRLDNVLVDQDCDIRAVLDWEMATLGDPLTDLGLLVVYWEGFSGIADNPVAKGVGPEFGFPGAREMLRHYAELNRIDTSELDWYVAFGFFKIAVILEGIHYRFTQNQTVGEGFEHVGALVEPLIEQGLANIPEK</sequence>
<dbReference type="Gene3D" id="3.30.200.20">
    <property type="entry name" value="Phosphorylase Kinase, domain 1"/>
    <property type="match status" value="1"/>
</dbReference>
<dbReference type="CDD" id="cd05154">
    <property type="entry name" value="ACAD10_11_N-like"/>
    <property type="match status" value="1"/>
</dbReference>
<proteinExistence type="predicted"/>
<dbReference type="PANTHER" id="PTHR47829">
    <property type="entry name" value="HYDROLASE, PUTATIVE (AFU_ORTHOLOGUE AFUA_1G12880)-RELATED"/>
    <property type="match status" value="1"/>
</dbReference>
<dbReference type="InterPro" id="IPR002575">
    <property type="entry name" value="Aminoglycoside_PTrfase"/>
</dbReference>
<dbReference type="PANTHER" id="PTHR47829:SF1">
    <property type="entry name" value="HAD FAMILY PHOSPHATASE"/>
    <property type="match status" value="1"/>
</dbReference>
<dbReference type="InterPro" id="IPR052898">
    <property type="entry name" value="ACAD10-like"/>
</dbReference>
<dbReference type="InterPro" id="IPR011009">
    <property type="entry name" value="Kinase-like_dom_sf"/>
</dbReference>
<dbReference type="Proteomes" id="UP000029737">
    <property type="component" value="Unassembled WGS sequence"/>
</dbReference>
<reference evidence="2 5" key="2">
    <citation type="submission" date="2017-08" db="EMBL/GenBank/DDBJ databases">
        <title>The complete genome sequence of moderately halophilic actinomycete Actinopolyspora erythraea YIM 90600, the producer of novel erythromycin, novel actinopolysporins A-C and tubercidin.</title>
        <authorList>
            <person name="Yin M."/>
            <person name="Tang S."/>
        </authorList>
    </citation>
    <scope>NUCLEOTIDE SEQUENCE [LARGE SCALE GENOMIC DNA]</scope>
    <source>
        <strain evidence="2 5">YIM 90600</strain>
    </source>
</reference>
<dbReference type="OrthoDB" id="3806873at2"/>
<dbReference type="EMBL" id="JPMV01000014">
    <property type="protein sequence ID" value="KGI81932.1"/>
    <property type="molecule type" value="Genomic_DNA"/>
</dbReference>
<dbReference type="GO" id="GO:0016740">
    <property type="term" value="F:transferase activity"/>
    <property type="evidence" value="ECO:0007669"/>
    <property type="project" value="UniProtKB-KW"/>
</dbReference>
<dbReference type="EMBL" id="CP022752">
    <property type="protein sequence ID" value="ASU78374.1"/>
    <property type="molecule type" value="Genomic_DNA"/>
</dbReference>
<keyword evidence="2" id="KW-0808">Transferase</keyword>
<dbReference type="SUPFAM" id="SSF56112">
    <property type="entry name" value="Protein kinase-like (PK-like)"/>
    <property type="match status" value="1"/>
</dbReference>
<name>A0A099D7Y9_9ACTN</name>
<dbReference type="AlphaFoldDB" id="A0A099D7Y9"/>
<evidence type="ECO:0000313" key="2">
    <source>
        <dbReference type="EMBL" id="ASU78374.1"/>
    </source>
</evidence>
<keyword evidence="4" id="KW-1185">Reference proteome</keyword>
<dbReference type="eggNOG" id="COG3173">
    <property type="taxonomic scope" value="Bacteria"/>
</dbReference>
<accession>A0A099D7Y9</accession>
<evidence type="ECO:0000313" key="3">
    <source>
        <dbReference type="EMBL" id="KGI81932.1"/>
    </source>
</evidence>
<dbReference type="Gene3D" id="3.90.1200.10">
    <property type="match status" value="1"/>
</dbReference>
<dbReference type="Pfam" id="PF01636">
    <property type="entry name" value="APH"/>
    <property type="match status" value="1"/>
</dbReference>
<evidence type="ECO:0000313" key="4">
    <source>
        <dbReference type="Proteomes" id="UP000029737"/>
    </source>
</evidence>
<reference evidence="3 4" key="1">
    <citation type="journal article" date="2014" name="PLoS ONE">
        <title>Identification and Characterization of a New Erythromycin Biosynthetic Gene Cluster in Actinopolyspora erythraea YIM90600, a Novel Erythronolide-Producing Halophilic Actinomycete Isolated from Salt Field.</title>
        <authorList>
            <person name="Chen D."/>
            <person name="Feng J."/>
            <person name="Huang L."/>
            <person name="Zhang Q."/>
            <person name="Wu J."/>
            <person name="Zhu X."/>
            <person name="Duan Y."/>
            <person name="Xu Z."/>
        </authorList>
    </citation>
    <scope>NUCLEOTIDE SEQUENCE [LARGE SCALE GENOMIC DNA]</scope>
    <source>
        <strain evidence="3 4">YIM90600</strain>
    </source>
</reference>
<evidence type="ECO:0000313" key="5">
    <source>
        <dbReference type="Proteomes" id="UP000215043"/>
    </source>
</evidence>
<evidence type="ECO:0000259" key="1">
    <source>
        <dbReference type="Pfam" id="PF01636"/>
    </source>
</evidence>